<keyword evidence="8" id="KW-1185">Reference proteome</keyword>
<dbReference type="PANTHER" id="PTHR11010">
    <property type="entry name" value="PROTEASE S28 PRO-X CARBOXYPEPTIDASE-RELATED"/>
    <property type="match status" value="1"/>
</dbReference>
<dbReference type="GO" id="GO:0070008">
    <property type="term" value="F:serine-type exopeptidase activity"/>
    <property type="evidence" value="ECO:0007669"/>
    <property type="project" value="InterPro"/>
</dbReference>
<keyword evidence="2" id="KW-0645">Protease</keyword>
<feature type="chain" id="PRO_5017467683" evidence="6">
    <location>
        <begin position="18"/>
        <end position="497"/>
    </location>
</feature>
<dbReference type="SUPFAM" id="SSF53474">
    <property type="entry name" value="alpha/beta-Hydrolases"/>
    <property type="match status" value="1"/>
</dbReference>
<dbReference type="GO" id="GO:0006508">
    <property type="term" value="P:proteolysis"/>
    <property type="evidence" value="ECO:0007669"/>
    <property type="project" value="UniProtKB-KW"/>
</dbReference>
<evidence type="ECO:0000313" key="7">
    <source>
        <dbReference type="EMBL" id="RIA84497.1"/>
    </source>
</evidence>
<dbReference type="Gene3D" id="3.40.50.1820">
    <property type="entry name" value="alpha/beta hydrolase"/>
    <property type="match status" value="1"/>
</dbReference>
<dbReference type="Proteomes" id="UP000265703">
    <property type="component" value="Unassembled WGS sequence"/>
</dbReference>
<dbReference type="EMBL" id="QKYT01000488">
    <property type="protein sequence ID" value="RIA84497.1"/>
    <property type="molecule type" value="Genomic_DNA"/>
</dbReference>
<proteinExistence type="inferred from homology"/>
<evidence type="ECO:0000256" key="6">
    <source>
        <dbReference type="SAM" id="SignalP"/>
    </source>
</evidence>
<organism evidence="7 8">
    <name type="scientific">Glomus cerebriforme</name>
    <dbReference type="NCBI Taxonomy" id="658196"/>
    <lineage>
        <taxon>Eukaryota</taxon>
        <taxon>Fungi</taxon>
        <taxon>Fungi incertae sedis</taxon>
        <taxon>Mucoromycota</taxon>
        <taxon>Glomeromycotina</taxon>
        <taxon>Glomeromycetes</taxon>
        <taxon>Glomerales</taxon>
        <taxon>Glomeraceae</taxon>
        <taxon>Glomus</taxon>
    </lineage>
</organism>
<feature type="signal peptide" evidence="6">
    <location>
        <begin position="1"/>
        <end position="17"/>
    </location>
</feature>
<dbReference type="InterPro" id="IPR042269">
    <property type="entry name" value="Ser_carbopepase_S28_SKS"/>
</dbReference>
<dbReference type="InterPro" id="IPR008758">
    <property type="entry name" value="Peptidase_S28"/>
</dbReference>
<keyword evidence="4" id="KW-0378">Hydrolase</keyword>
<gene>
    <name evidence="7" type="ORF">C1645_808738</name>
</gene>
<keyword evidence="5" id="KW-0325">Glycoprotein</keyword>
<evidence type="ECO:0000256" key="5">
    <source>
        <dbReference type="ARBA" id="ARBA00023180"/>
    </source>
</evidence>
<dbReference type="AlphaFoldDB" id="A0A397SKJ4"/>
<evidence type="ECO:0000313" key="8">
    <source>
        <dbReference type="Proteomes" id="UP000265703"/>
    </source>
</evidence>
<comment type="caution">
    <text evidence="7">The sequence shown here is derived from an EMBL/GenBank/DDBJ whole genome shotgun (WGS) entry which is preliminary data.</text>
</comment>
<dbReference type="InterPro" id="IPR029058">
    <property type="entry name" value="AB_hydrolase_fold"/>
</dbReference>
<dbReference type="PANTHER" id="PTHR11010:SF38">
    <property type="entry name" value="LYSOSOMAL PRO-X CARBOXYPEPTIDASE"/>
    <property type="match status" value="1"/>
</dbReference>
<protein>
    <submittedName>
        <fullName evidence="7">Peptidase S28</fullName>
    </submittedName>
</protein>
<dbReference type="Gene3D" id="1.20.120.980">
    <property type="entry name" value="Serine carboxypeptidase S28, SKS domain"/>
    <property type="match status" value="1"/>
</dbReference>
<evidence type="ECO:0000256" key="1">
    <source>
        <dbReference type="ARBA" id="ARBA00011079"/>
    </source>
</evidence>
<evidence type="ECO:0000256" key="4">
    <source>
        <dbReference type="ARBA" id="ARBA00022801"/>
    </source>
</evidence>
<dbReference type="GO" id="GO:0008239">
    <property type="term" value="F:dipeptidyl-peptidase activity"/>
    <property type="evidence" value="ECO:0007669"/>
    <property type="project" value="TreeGrafter"/>
</dbReference>
<comment type="similarity">
    <text evidence="1">Belongs to the peptidase S28 family.</text>
</comment>
<name>A0A397SKJ4_9GLOM</name>
<dbReference type="OrthoDB" id="1735038at2759"/>
<evidence type="ECO:0000256" key="3">
    <source>
        <dbReference type="ARBA" id="ARBA00022729"/>
    </source>
</evidence>
<sequence>MMKYFSLFFIIATIVSGCSVKVNAASILLNLHARSMQSPQAGINPISENGPPQPTDVPSLPVFYYNQTIDHFDKNSGTFLQRYYINSTFYKEGGPIFLHTPGETGINPIITTSSFVSELATSFNGLLISIEHRYYGESYPPINDLSTPNMKFLTVDQALLDFANFIKYPPQELNIAKDSKWITVGGSYAGNLATWMREKFPNLVFAAYVSSAPIEAKLDFFEFDQGVVNALPCAQNISDAFKFVYDPILMSGNDSAILELKQQFGLEMLQDNKDFASAISHPTASIVQNYVPPQTPDQPDPILSICAPFAQSSSPEISAFIYSEGVKAFLNLTGVITPEDKLAQFATTSISTTEKNDLAPYTYQYCNELGYYQTFPKSSSLSTRSQIIDIDYYQGQCNFLFPGIVSSPTIQKTNKKFGGFNGKFSRTVFVNGDIDPWTALTVSSKSANPKVEGNTIFLVKGGSHVRDFAPPSPSDSDSLNEARTFVYNTLAKWLYKK</sequence>
<accession>A0A397SKJ4</accession>
<dbReference type="Pfam" id="PF05577">
    <property type="entry name" value="Peptidase_S28"/>
    <property type="match status" value="1"/>
</dbReference>
<dbReference type="PROSITE" id="PS51257">
    <property type="entry name" value="PROKAR_LIPOPROTEIN"/>
    <property type="match status" value="1"/>
</dbReference>
<reference evidence="7 8" key="1">
    <citation type="submission" date="2018-06" db="EMBL/GenBank/DDBJ databases">
        <title>Comparative genomics reveals the genomic features of Rhizophagus irregularis, R. cerebriforme, R. diaphanum and Gigaspora rosea, and their symbiotic lifestyle signature.</title>
        <authorList>
            <person name="Morin E."/>
            <person name="San Clemente H."/>
            <person name="Chen E.C.H."/>
            <person name="De La Providencia I."/>
            <person name="Hainaut M."/>
            <person name="Kuo A."/>
            <person name="Kohler A."/>
            <person name="Murat C."/>
            <person name="Tang N."/>
            <person name="Roy S."/>
            <person name="Loubradou J."/>
            <person name="Henrissat B."/>
            <person name="Grigoriev I.V."/>
            <person name="Corradi N."/>
            <person name="Roux C."/>
            <person name="Martin F.M."/>
        </authorList>
    </citation>
    <scope>NUCLEOTIDE SEQUENCE [LARGE SCALE GENOMIC DNA]</scope>
    <source>
        <strain evidence="7 8">DAOM 227022</strain>
    </source>
</reference>
<keyword evidence="3 6" id="KW-0732">Signal</keyword>
<evidence type="ECO:0000256" key="2">
    <source>
        <dbReference type="ARBA" id="ARBA00022670"/>
    </source>
</evidence>